<dbReference type="InterPro" id="IPR004446">
    <property type="entry name" value="Heptose_bisP_phosphatase"/>
</dbReference>
<dbReference type="InterPro" id="IPR023214">
    <property type="entry name" value="HAD_sf"/>
</dbReference>
<name>A0A840AF03_9PROT</name>
<dbReference type="Proteomes" id="UP000553193">
    <property type="component" value="Unassembled WGS sequence"/>
</dbReference>
<evidence type="ECO:0000256" key="7">
    <source>
        <dbReference type="ARBA" id="ARBA00031828"/>
    </source>
</evidence>
<dbReference type="RefSeq" id="WP_184383772.1">
    <property type="nucleotide sequence ID" value="NZ_JACIDJ010000003.1"/>
</dbReference>
<dbReference type="GO" id="GO:0016791">
    <property type="term" value="F:phosphatase activity"/>
    <property type="evidence" value="ECO:0007669"/>
    <property type="project" value="InterPro"/>
</dbReference>
<evidence type="ECO:0000256" key="2">
    <source>
        <dbReference type="ARBA" id="ARBA00005628"/>
    </source>
</evidence>
<dbReference type="InterPro" id="IPR006549">
    <property type="entry name" value="HAD-SF_hydro_IIIA"/>
</dbReference>
<comment type="similarity">
    <text evidence="2">Belongs to the GmhB family.</text>
</comment>
<comment type="caution">
    <text evidence="8">The sequence shown here is derived from an EMBL/GenBank/DDBJ whole genome shotgun (WGS) entry which is preliminary data.</text>
</comment>
<dbReference type="GO" id="GO:0005975">
    <property type="term" value="P:carbohydrate metabolic process"/>
    <property type="evidence" value="ECO:0007669"/>
    <property type="project" value="InterPro"/>
</dbReference>
<organism evidence="8 9">
    <name type="scientific">Roseococcus suduntuyensis</name>
    <dbReference type="NCBI Taxonomy" id="455361"/>
    <lineage>
        <taxon>Bacteria</taxon>
        <taxon>Pseudomonadati</taxon>
        <taxon>Pseudomonadota</taxon>
        <taxon>Alphaproteobacteria</taxon>
        <taxon>Acetobacterales</taxon>
        <taxon>Roseomonadaceae</taxon>
        <taxon>Roseococcus</taxon>
    </lineage>
</organism>
<dbReference type="GO" id="GO:0005737">
    <property type="term" value="C:cytoplasm"/>
    <property type="evidence" value="ECO:0007669"/>
    <property type="project" value="UniProtKB-SubCell"/>
</dbReference>
<dbReference type="EMBL" id="JACIDJ010000003">
    <property type="protein sequence ID" value="MBB3898675.1"/>
    <property type="molecule type" value="Genomic_DNA"/>
</dbReference>
<accession>A0A840AF03</accession>
<keyword evidence="3" id="KW-0963">Cytoplasm</keyword>
<evidence type="ECO:0000256" key="6">
    <source>
        <dbReference type="ARBA" id="ARBA00023277"/>
    </source>
</evidence>
<evidence type="ECO:0000313" key="8">
    <source>
        <dbReference type="EMBL" id="MBB3898675.1"/>
    </source>
</evidence>
<dbReference type="SUPFAM" id="SSF56784">
    <property type="entry name" value="HAD-like"/>
    <property type="match status" value="1"/>
</dbReference>
<dbReference type="NCBIfam" id="TIGR01662">
    <property type="entry name" value="HAD-SF-IIIA"/>
    <property type="match status" value="1"/>
</dbReference>
<proteinExistence type="inferred from homology"/>
<keyword evidence="5" id="KW-0378">Hydrolase</keyword>
<evidence type="ECO:0000256" key="4">
    <source>
        <dbReference type="ARBA" id="ARBA00022723"/>
    </source>
</evidence>
<evidence type="ECO:0000313" key="9">
    <source>
        <dbReference type="Proteomes" id="UP000553193"/>
    </source>
</evidence>
<evidence type="ECO:0000256" key="5">
    <source>
        <dbReference type="ARBA" id="ARBA00022801"/>
    </source>
</evidence>
<protein>
    <recommendedName>
        <fullName evidence="7">D,D-heptose 1,7-bisphosphate phosphatase</fullName>
    </recommendedName>
</protein>
<evidence type="ECO:0000256" key="3">
    <source>
        <dbReference type="ARBA" id="ARBA00022490"/>
    </source>
</evidence>
<gene>
    <name evidence="8" type="ORF">GGQ83_002118</name>
</gene>
<dbReference type="PANTHER" id="PTHR42891:SF1">
    <property type="entry name" value="D-GLYCERO-BETA-D-MANNO-HEPTOSE-1,7-BISPHOSPHATE 7-PHOSPHATASE"/>
    <property type="match status" value="1"/>
</dbReference>
<dbReference type="InterPro" id="IPR006543">
    <property type="entry name" value="Histidinol-phos"/>
</dbReference>
<dbReference type="NCBIfam" id="TIGR01656">
    <property type="entry name" value="Histidinol-ppas"/>
    <property type="match status" value="1"/>
</dbReference>
<dbReference type="PANTHER" id="PTHR42891">
    <property type="entry name" value="D-GLYCERO-BETA-D-MANNO-HEPTOSE-1,7-BISPHOSPHATE 7-PHOSPHATASE"/>
    <property type="match status" value="1"/>
</dbReference>
<dbReference type="Pfam" id="PF13242">
    <property type="entry name" value="Hydrolase_like"/>
    <property type="match status" value="1"/>
</dbReference>
<dbReference type="CDD" id="cd07503">
    <property type="entry name" value="HAD_HisB-N"/>
    <property type="match status" value="1"/>
</dbReference>
<dbReference type="InterPro" id="IPR036412">
    <property type="entry name" value="HAD-like_sf"/>
</dbReference>
<keyword evidence="4" id="KW-0479">Metal-binding</keyword>
<dbReference type="AlphaFoldDB" id="A0A840AF03"/>
<dbReference type="GO" id="GO:0046872">
    <property type="term" value="F:metal ion binding"/>
    <property type="evidence" value="ECO:0007669"/>
    <property type="project" value="UniProtKB-KW"/>
</dbReference>
<sequence length="183" mass="19540">MTGRRALFLDRDGVVNEDLGYVHRIEDFHFRPGIFELCRAARGLGMALVVVTNQSGIGRGMYSEEDFAALTAWMCARFAQEGAALDRVEHCPDVAPSRRRKPAPGMILDAAAALELDVAASVMVGDRRTDMAAAKAAGVGLRLLFPNDIVEVSDNCPRTIIFPVGSSLALAISFLSAGSGKSS</sequence>
<comment type="subcellular location">
    <subcellularLocation>
        <location evidence="1">Cytoplasm</location>
    </subcellularLocation>
</comment>
<reference evidence="8 9" key="1">
    <citation type="submission" date="2020-08" db="EMBL/GenBank/DDBJ databases">
        <title>Genomic Encyclopedia of Type Strains, Phase IV (KMG-IV): sequencing the most valuable type-strain genomes for metagenomic binning, comparative biology and taxonomic classification.</title>
        <authorList>
            <person name="Goeker M."/>
        </authorList>
    </citation>
    <scope>NUCLEOTIDE SEQUENCE [LARGE SCALE GENOMIC DNA]</scope>
    <source>
        <strain evidence="8 9">DSM 19979</strain>
    </source>
</reference>
<evidence type="ECO:0000256" key="1">
    <source>
        <dbReference type="ARBA" id="ARBA00004496"/>
    </source>
</evidence>
<keyword evidence="6" id="KW-0119">Carbohydrate metabolism</keyword>
<keyword evidence="9" id="KW-1185">Reference proteome</keyword>
<dbReference type="Gene3D" id="3.40.50.1000">
    <property type="entry name" value="HAD superfamily/HAD-like"/>
    <property type="match status" value="1"/>
</dbReference>